<proteinExistence type="inferred from homology"/>
<dbReference type="PROSITE" id="PS00237">
    <property type="entry name" value="G_PROTEIN_RECEP_F1_1"/>
    <property type="match status" value="1"/>
</dbReference>
<dbReference type="Proteomes" id="UP000001593">
    <property type="component" value="Unassembled WGS sequence"/>
</dbReference>
<dbReference type="GO" id="GO:0016020">
    <property type="term" value="C:membrane"/>
    <property type="evidence" value="ECO:0007669"/>
    <property type="project" value="UniProtKB-SubCell"/>
</dbReference>
<dbReference type="InterPro" id="IPR017452">
    <property type="entry name" value="GPCR_Rhodpsn_7TM"/>
</dbReference>
<feature type="transmembrane region" description="Helical" evidence="9">
    <location>
        <begin position="246"/>
        <end position="271"/>
    </location>
</feature>
<feature type="transmembrane region" description="Helical" evidence="9">
    <location>
        <begin position="195"/>
        <end position="218"/>
    </location>
</feature>
<evidence type="ECO:0000256" key="8">
    <source>
        <dbReference type="RuleBase" id="RU000688"/>
    </source>
</evidence>
<dbReference type="OMA" id="IECKIVW"/>
<dbReference type="EMBL" id="DS469527">
    <property type="protein sequence ID" value="EDO46448.1"/>
    <property type="molecule type" value="Genomic_DNA"/>
</dbReference>
<evidence type="ECO:0000259" key="10">
    <source>
        <dbReference type="PROSITE" id="PS50262"/>
    </source>
</evidence>
<dbReference type="Gene3D" id="1.20.1070.10">
    <property type="entry name" value="Rhodopsin 7-helix transmembrane proteins"/>
    <property type="match status" value="1"/>
</dbReference>
<evidence type="ECO:0000256" key="1">
    <source>
        <dbReference type="ARBA" id="ARBA00004141"/>
    </source>
</evidence>
<comment type="similarity">
    <text evidence="8">Belongs to the G-protein coupled receptor 1 family.</text>
</comment>
<evidence type="ECO:0000256" key="4">
    <source>
        <dbReference type="ARBA" id="ARBA00023040"/>
    </source>
</evidence>
<dbReference type="AlphaFoldDB" id="A7RQ78"/>
<dbReference type="PANTHER" id="PTHR24243:SF208">
    <property type="entry name" value="PYROKININ-1 RECEPTOR"/>
    <property type="match status" value="1"/>
</dbReference>
<dbReference type="SUPFAM" id="SSF81321">
    <property type="entry name" value="Family A G protein-coupled receptor-like"/>
    <property type="match status" value="1"/>
</dbReference>
<keyword evidence="5 9" id="KW-0472">Membrane</keyword>
<evidence type="ECO:0000256" key="9">
    <source>
        <dbReference type="SAM" id="Phobius"/>
    </source>
</evidence>
<dbReference type="GO" id="GO:0004930">
    <property type="term" value="F:G protein-coupled receptor activity"/>
    <property type="evidence" value="ECO:0007669"/>
    <property type="project" value="UniProtKB-KW"/>
</dbReference>
<evidence type="ECO:0000256" key="2">
    <source>
        <dbReference type="ARBA" id="ARBA00022692"/>
    </source>
</evidence>
<dbReference type="PANTHER" id="PTHR24243">
    <property type="entry name" value="G-PROTEIN COUPLED RECEPTOR"/>
    <property type="match status" value="1"/>
</dbReference>
<keyword evidence="3 9" id="KW-1133">Transmembrane helix</keyword>
<feature type="domain" description="G-protein coupled receptors family 1 profile" evidence="10">
    <location>
        <begin position="44"/>
        <end position="307"/>
    </location>
</feature>
<comment type="subcellular location">
    <subcellularLocation>
        <location evidence="1">Membrane</location>
        <topology evidence="1">Multi-pass membrane protein</topology>
    </subcellularLocation>
</comment>
<keyword evidence="12" id="KW-1185">Reference proteome</keyword>
<keyword evidence="4 8" id="KW-0297">G-protein coupled receptor</keyword>
<evidence type="ECO:0000256" key="3">
    <source>
        <dbReference type="ARBA" id="ARBA00022989"/>
    </source>
</evidence>
<dbReference type="InParanoid" id="A7RQ78"/>
<dbReference type="STRING" id="45351.A7RQ78"/>
<feature type="transmembrane region" description="Helical" evidence="9">
    <location>
        <begin position="154"/>
        <end position="175"/>
    </location>
</feature>
<feature type="transmembrane region" description="Helical" evidence="9">
    <location>
        <begin position="31"/>
        <end position="53"/>
    </location>
</feature>
<keyword evidence="7 8" id="KW-0807">Transducer</keyword>
<name>A7RQ78_NEMVE</name>
<protein>
    <recommendedName>
        <fullName evidence="10">G-protein coupled receptors family 1 profile domain-containing protein</fullName>
    </recommendedName>
</protein>
<dbReference type="PRINTS" id="PR00237">
    <property type="entry name" value="GPCRRHODOPSN"/>
</dbReference>
<evidence type="ECO:0000256" key="5">
    <source>
        <dbReference type="ARBA" id="ARBA00023136"/>
    </source>
</evidence>
<organism evidence="11 12">
    <name type="scientific">Nematostella vectensis</name>
    <name type="common">Starlet sea anemone</name>
    <dbReference type="NCBI Taxonomy" id="45351"/>
    <lineage>
        <taxon>Eukaryota</taxon>
        <taxon>Metazoa</taxon>
        <taxon>Cnidaria</taxon>
        <taxon>Anthozoa</taxon>
        <taxon>Hexacorallia</taxon>
        <taxon>Actiniaria</taxon>
        <taxon>Edwardsiidae</taxon>
        <taxon>Nematostella</taxon>
    </lineage>
</organism>
<dbReference type="PROSITE" id="PS50262">
    <property type="entry name" value="G_PROTEIN_RECEP_F1_2"/>
    <property type="match status" value="1"/>
</dbReference>
<dbReference type="HOGENOM" id="CLU_009579_6_0_1"/>
<feature type="transmembrane region" description="Helical" evidence="9">
    <location>
        <begin position="116"/>
        <end position="134"/>
    </location>
</feature>
<feature type="transmembrane region" description="Helical" evidence="9">
    <location>
        <begin position="291"/>
        <end position="310"/>
    </location>
</feature>
<evidence type="ECO:0000256" key="6">
    <source>
        <dbReference type="ARBA" id="ARBA00023170"/>
    </source>
</evidence>
<feature type="transmembrane region" description="Helical" evidence="9">
    <location>
        <begin position="65"/>
        <end position="83"/>
    </location>
</feature>
<evidence type="ECO:0000256" key="7">
    <source>
        <dbReference type="ARBA" id="ARBA00023224"/>
    </source>
</evidence>
<dbReference type="Pfam" id="PF00001">
    <property type="entry name" value="7tm_1"/>
    <property type="match status" value="1"/>
</dbReference>
<dbReference type="eggNOG" id="KOG3656">
    <property type="taxonomic scope" value="Eukaryota"/>
</dbReference>
<reference evidence="11 12" key="1">
    <citation type="journal article" date="2007" name="Science">
        <title>Sea anemone genome reveals ancestral eumetazoan gene repertoire and genomic organization.</title>
        <authorList>
            <person name="Putnam N.H."/>
            <person name="Srivastava M."/>
            <person name="Hellsten U."/>
            <person name="Dirks B."/>
            <person name="Chapman J."/>
            <person name="Salamov A."/>
            <person name="Terry A."/>
            <person name="Shapiro H."/>
            <person name="Lindquist E."/>
            <person name="Kapitonov V.V."/>
            <person name="Jurka J."/>
            <person name="Genikhovich G."/>
            <person name="Grigoriev I.V."/>
            <person name="Lucas S.M."/>
            <person name="Steele R.E."/>
            <person name="Finnerty J.R."/>
            <person name="Technau U."/>
            <person name="Martindale M.Q."/>
            <person name="Rokhsar D.S."/>
        </authorList>
    </citation>
    <scope>NUCLEOTIDE SEQUENCE [LARGE SCALE GENOMIC DNA]</scope>
    <source>
        <strain evidence="12">CH2 X CH6</strain>
    </source>
</reference>
<dbReference type="CDD" id="cd00637">
    <property type="entry name" value="7tm_classA_rhodopsin-like"/>
    <property type="match status" value="1"/>
</dbReference>
<dbReference type="FunCoup" id="A7RQ78">
    <property type="interactions" value="134"/>
</dbReference>
<sequence length="345" mass="39350">MEDFEKVNLTFANISSEGNQGNEHKISWVKIIFIFIILICGFILNSTVILLVLAKRVQKKTINVFVVNMSVADLWSLLLYLPWRLKNYLTENPDWQNRSDWAGGIFGDVTCRLISWFYNSTDWVSLVTLLIISVERFRAVKFTVQLPGLNRCEAASIISFTWILSGFVNMPLLIICGVRSGKTFCGCPLTKTIAAYYMGTNGLYVCLVISILSINLVIIRRLVRVQASYNLPEAQQLRRLQRLHSAVRMVLCSLVLFVVCTAPFYAILTLARLEFFAEISAIEISDDTFDAWDFVFYVNAAFGPVIYFIFLDDFRDGLKQVVRGCVRSFRANTQRDQPPEQITPL</sequence>
<gene>
    <name evidence="11" type="ORF">NEMVEDRAFT_v1g200475</name>
</gene>
<dbReference type="InterPro" id="IPR000276">
    <property type="entry name" value="GPCR_Rhodpsn"/>
</dbReference>
<keyword evidence="6 8" id="KW-0675">Receptor</keyword>
<accession>A7RQ78</accession>
<dbReference type="FunFam" id="1.20.1070.10:FF:000356">
    <property type="entry name" value="Predicted protein"/>
    <property type="match status" value="1"/>
</dbReference>
<evidence type="ECO:0000313" key="11">
    <source>
        <dbReference type="EMBL" id="EDO46448.1"/>
    </source>
</evidence>
<dbReference type="PhylomeDB" id="A7RQ78"/>
<keyword evidence="2 8" id="KW-0812">Transmembrane</keyword>
<evidence type="ECO:0000313" key="12">
    <source>
        <dbReference type="Proteomes" id="UP000001593"/>
    </source>
</evidence>